<accession>A0ACA9QFY1</accession>
<sequence>VVGSSLLEDEQNLLAESNKLHYSYCNDKGNLAMVEVNNPDIQPRLRTVILDLQTEATTQGITIFKAGPNDGFVNKLTNSQTLAFLAPKDYYLNRSAQYLAFSKQKENNAEPDKPKTGIPEEIALPEIFNQYPHLIHESTVQIFHLNKLIHTGFLNQFWLEEKGGGVNPDGRPLPKYVVLKFLNQVRANPQVYKTQNLIQQVISGLAEHFVGIKSLLGLQDEVPKEEPENEESTRRTYRNPNKSASKNKPLITPDLLYANTVDLKYDFFEFANRYCDPSLVFRFQYSMNLLNNLHNSNNKSHELNLDLKFNNLGVIINKVGEYQGDLKLKADTDNFMGEILEEDLTNPELKLTAPQNEVVYPISDASIAVGDETMTAHTFTHEIKYEADKREYAHATYFCFNNPDNTEQDLVNQRKFTNQHPAFKDHYRETGTTNSVSQDDLQEERQEDQAEEIPDLNELEENEGENEEGEPGAELGEELEESEAEEQVEEQEYSDEDEESEEDESEDEETESSEEEGSSSEEDYYSDEDSEDDTVSDDDDYSSEEE</sequence>
<protein>
    <submittedName>
        <fullName evidence="1">6563_t:CDS:1</fullName>
    </submittedName>
</protein>
<reference evidence="1" key="1">
    <citation type="submission" date="2021-06" db="EMBL/GenBank/DDBJ databases">
        <authorList>
            <person name="Kallberg Y."/>
            <person name="Tangrot J."/>
            <person name="Rosling A."/>
        </authorList>
    </citation>
    <scope>NUCLEOTIDE SEQUENCE</scope>
    <source>
        <strain evidence="1">MA461A</strain>
    </source>
</reference>
<organism evidence="1 2">
    <name type="scientific">Racocetra persica</name>
    <dbReference type="NCBI Taxonomy" id="160502"/>
    <lineage>
        <taxon>Eukaryota</taxon>
        <taxon>Fungi</taxon>
        <taxon>Fungi incertae sedis</taxon>
        <taxon>Mucoromycota</taxon>
        <taxon>Glomeromycotina</taxon>
        <taxon>Glomeromycetes</taxon>
        <taxon>Diversisporales</taxon>
        <taxon>Gigasporaceae</taxon>
        <taxon>Racocetra</taxon>
    </lineage>
</organism>
<keyword evidence="2" id="KW-1185">Reference proteome</keyword>
<evidence type="ECO:0000313" key="1">
    <source>
        <dbReference type="EMBL" id="CAG8750423.1"/>
    </source>
</evidence>
<gene>
    <name evidence="1" type="ORF">RPERSI_LOCUS14130</name>
</gene>
<dbReference type="EMBL" id="CAJVQC010032170">
    <property type="protein sequence ID" value="CAG8750423.1"/>
    <property type="molecule type" value="Genomic_DNA"/>
</dbReference>
<dbReference type="Proteomes" id="UP000789920">
    <property type="component" value="Unassembled WGS sequence"/>
</dbReference>
<proteinExistence type="predicted"/>
<evidence type="ECO:0000313" key="2">
    <source>
        <dbReference type="Proteomes" id="UP000789920"/>
    </source>
</evidence>
<comment type="caution">
    <text evidence="1">The sequence shown here is derived from an EMBL/GenBank/DDBJ whole genome shotgun (WGS) entry which is preliminary data.</text>
</comment>
<name>A0ACA9QFY1_9GLOM</name>
<feature type="non-terminal residue" evidence="1">
    <location>
        <position position="1"/>
    </location>
</feature>